<sequence>KLFMQPILANMWATLQPILNILSTDHVCVVGAAFGWGVEAVVAETGATVVGIDISDYIATASSTEESELRAEVTTAGLDPDTGRGLEVMSFIYDSQPRSSVIVLQNDAASGPQRKAIRTALGGNWPSVVVYENIVDDTWTDTDIINARNAGNGFGGQQRLIWVYKQTAIRTYQNLFDLLPAGSEVISTDGQVYLT</sequence>
<dbReference type="AlphaFoldDB" id="A0A0F8WZK1"/>
<accession>A0A0F8WZK1</accession>
<organism evidence="1">
    <name type="scientific">marine sediment metagenome</name>
    <dbReference type="NCBI Taxonomy" id="412755"/>
    <lineage>
        <taxon>unclassified sequences</taxon>
        <taxon>metagenomes</taxon>
        <taxon>ecological metagenomes</taxon>
    </lineage>
</organism>
<feature type="non-terminal residue" evidence="1">
    <location>
        <position position="1"/>
    </location>
</feature>
<reference evidence="1" key="1">
    <citation type="journal article" date="2015" name="Nature">
        <title>Complex archaea that bridge the gap between prokaryotes and eukaryotes.</title>
        <authorList>
            <person name="Spang A."/>
            <person name="Saw J.H."/>
            <person name="Jorgensen S.L."/>
            <person name="Zaremba-Niedzwiedzka K."/>
            <person name="Martijn J."/>
            <person name="Lind A.E."/>
            <person name="van Eijk R."/>
            <person name="Schleper C."/>
            <person name="Guy L."/>
            <person name="Ettema T.J."/>
        </authorList>
    </citation>
    <scope>NUCLEOTIDE SEQUENCE</scope>
</reference>
<protein>
    <recommendedName>
        <fullName evidence="2">Methyltransferase domain-containing protein</fullName>
    </recommendedName>
</protein>
<gene>
    <name evidence="1" type="ORF">LCGC14_3089830</name>
</gene>
<dbReference type="EMBL" id="LAZR01066260">
    <property type="protein sequence ID" value="KKK53930.1"/>
    <property type="molecule type" value="Genomic_DNA"/>
</dbReference>
<name>A0A0F8WZK1_9ZZZZ</name>
<evidence type="ECO:0008006" key="2">
    <source>
        <dbReference type="Google" id="ProtNLM"/>
    </source>
</evidence>
<proteinExistence type="predicted"/>
<comment type="caution">
    <text evidence="1">The sequence shown here is derived from an EMBL/GenBank/DDBJ whole genome shotgun (WGS) entry which is preliminary data.</text>
</comment>
<evidence type="ECO:0000313" key="1">
    <source>
        <dbReference type="EMBL" id="KKK53930.1"/>
    </source>
</evidence>